<accession>A0A6P8IDM8</accession>
<keyword evidence="1" id="KW-0472">Membrane</keyword>
<dbReference type="Proteomes" id="UP000515163">
    <property type="component" value="Unplaced"/>
</dbReference>
<organism evidence="3 4">
    <name type="scientific">Actinia tenebrosa</name>
    <name type="common">Australian red waratah sea anemone</name>
    <dbReference type="NCBI Taxonomy" id="6105"/>
    <lineage>
        <taxon>Eukaryota</taxon>
        <taxon>Metazoa</taxon>
        <taxon>Cnidaria</taxon>
        <taxon>Anthozoa</taxon>
        <taxon>Hexacorallia</taxon>
        <taxon>Actiniaria</taxon>
        <taxon>Actiniidae</taxon>
        <taxon>Actinia</taxon>
    </lineage>
</organism>
<name>A0A6P8IDM8_ACTTE</name>
<dbReference type="PANTHER" id="PTHR11319">
    <property type="entry name" value="G PROTEIN-COUPLED RECEPTOR-RELATED"/>
    <property type="match status" value="1"/>
</dbReference>
<feature type="transmembrane region" description="Helical" evidence="1">
    <location>
        <begin position="107"/>
        <end position="129"/>
    </location>
</feature>
<gene>
    <name evidence="4" type="primary">LOC116299865</name>
</gene>
<feature type="transmembrane region" description="Helical" evidence="1">
    <location>
        <begin position="465"/>
        <end position="484"/>
    </location>
</feature>
<feature type="transmembrane region" description="Helical" evidence="1">
    <location>
        <begin position="210"/>
        <end position="230"/>
    </location>
</feature>
<feature type="transmembrane region" description="Helical" evidence="1">
    <location>
        <begin position="309"/>
        <end position="335"/>
    </location>
</feature>
<dbReference type="Pfam" id="PF24633">
    <property type="entry name" value="DUF7630"/>
    <property type="match status" value="1"/>
</dbReference>
<feature type="transmembrane region" description="Helical" evidence="1">
    <location>
        <begin position="427"/>
        <end position="445"/>
    </location>
</feature>
<reference evidence="4" key="1">
    <citation type="submission" date="2025-08" db="UniProtKB">
        <authorList>
            <consortium name="RefSeq"/>
        </authorList>
    </citation>
    <scope>IDENTIFICATION</scope>
    <source>
        <tissue evidence="4">Tentacle</tissue>
    </source>
</reference>
<keyword evidence="3" id="KW-1185">Reference proteome</keyword>
<feature type="transmembrane region" description="Helical" evidence="1">
    <location>
        <begin position="396"/>
        <end position="415"/>
    </location>
</feature>
<evidence type="ECO:0000256" key="1">
    <source>
        <dbReference type="SAM" id="Phobius"/>
    </source>
</evidence>
<dbReference type="AlphaFoldDB" id="A0A6P8IDM8"/>
<dbReference type="RefSeq" id="XP_031564442.1">
    <property type="nucleotide sequence ID" value="XM_031708582.1"/>
</dbReference>
<proteinExistence type="predicted"/>
<keyword evidence="1" id="KW-0812">Transmembrane</keyword>
<feature type="transmembrane region" description="Helical" evidence="1">
    <location>
        <begin position="149"/>
        <end position="169"/>
    </location>
</feature>
<feature type="transmembrane region" description="Helical" evidence="1">
    <location>
        <begin position="256"/>
        <end position="276"/>
    </location>
</feature>
<dbReference type="OrthoDB" id="5964333at2759"/>
<sequence>MPCDEGYNCVNESVSLLSGFYWKWNSTDAKYRYTNFSAEIQVRNKTYNKSMTSYLLGIPKAYACPVAEACKGGLDSECSLGYEGPLCAVCSKGFYMLASTCRKCPSLPWIIAQVVLITVIITGLLIFMIKEKKSKSNKRSLSDAMTARLKIVIGFFQVTSGTISGFSFIKWPDVMISAIKYAELLQMNLLQIAPPQCLTRSLKTDIHVKLMLILAFNSTVVFLGLLYYYIKTRSKSRNGEGNENVKCSAQQQCFRAIFLILFISYPLTSSHIFMVLPEACQEICTSTEDKSCSYYLKSDYTVRCESQRFFWFSIFARVLLVYPVGFPLLVLYLLWKHYYKKTDPTKRRKEALGIALGLRFMYENYAEQVWFWEIIELVRKVILTSVILLLDAGSRFTIGITAIISGSYSISFAYFKPMTDVFEHWLQLTSLLATLVNMIVGILLVTQNEGSSATGEALDGAVIKVLLIGANAAVVAIMAARYLITLGQTFLAIRRNPRCSLSCCLFLFLTLNEASNEMAGVDTSSKGHKRQQNLQHNFGEPQLYLSQAGLSVELEED</sequence>
<feature type="domain" description="DUF7630" evidence="2">
    <location>
        <begin position="63"/>
        <end position="104"/>
    </location>
</feature>
<protein>
    <submittedName>
        <fullName evidence="4">Leucine-rich repeat-containing protein DDB_G0281931</fullName>
    </submittedName>
</protein>
<dbReference type="GeneID" id="116299865"/>
<evidence type="ECO:0000313" key="4">
    <source>
        <dbReference type="RefSeq" id="XP_031564442.1"/>
    </source>
</evidence>
<evidence type="ECO:0000313" key="3">
    <source>
        <dbReference type="Proteomes" id="UP000515163"/>
    </source>
</evidence>
<dbReference type="PANTHER" id="PTHR11319:SF35">
    <property type="entry name" value="OUTER MEMBRANE PROTEIN PMPC-RELATED"/>
    <property type="match status" value="1"/>
</dbReference>
<feature type="transmembrane region" description="Helical" evidence="1">
    <location>
        <begin position="369"/>
        <end position="390"/>
    </location>
</feature>
<keyword evidence="1" id="KW-1133">Transmembrane helix</keyword>
<dbReference type="InterPro" id="IPR056047">
    <property type="entry name" value="CRMPA-like_DUF7630"/>
</dbReference>
<evidence type="ECO:0000259" key="2">
    <source>
        <dbReference type="Pfam" id="PF24633"/>
    </source>
</evidence>
<dbReference type="InParanoid" id="A0A6P8IDM8"/>
<dbReference type="KEGG" id="aten:116299865"/>